<dbReference type="Gene3D" id="1.25.40.180">
    <property type="match status" value="1"/>
</dbReference>
<dbReference type="InterPro" id="IPR036855">
    <property type="entry name" value="Znf_CCCH_sf"/>
</dbReference>
<feature type="zinc finger region" description="C3H1-type" evidence="7">
    <location>
        <begin position="71"/>
        <end position="99"/>
    </location>
</feature>
<comment type="similarity">
    <text evidence="1">Belongs to the eukaryotic initiation factor 4G family.</text>
</comment>
<dbReference type="SMART" id="SM00543">
    <property type="entry name" value="MIF4G"/>
    <property type="match status" value="1"/>
</dbReference>
<evidence type="ECO:0000256" key="1">
    <source>
        <dbReference type="ARBA" id="ARBA00005775"/>
    </source>
</evidence>
<dbReference type="SMART" id="SM00356">
    <property type="entry name" value="ZnF_C3H1"/>
    <property type="match status" value="2"/>
</dbReference>
<evidence type="ECO:0000256" key="7">
    <source>
        <dbReference type="PROSITE-ProRule" id="PRU00723"/>
    </source>
</evidence>
<evidence type="ECO:0000256" key="4">
    <source>
        <dbReference type="ARBA" id="ARBA00022771"/>
    </source>
</evidence>
<dbReference type="InterPro" id="IPR016024">
    <property type="entry name" value="ARM-type_fold"/>
</dbReference>
<protein>
    <recommendedName>
        <fullName evidence="9">C3H1-type domain-containing protein</fullName>
    </recommendedName>
</protein>
<dbReference type="PROSITE" id="PS50103">
    <property type="entry name" value="ZF_C3H1"/>
    <property type="match status" value="2"/>
</dbReference>
<feature type="compositionally biased region" description="Polar residues" evidence="8">
    <location>
        <begin position="139"/>
        <end position="149"/>
    </location>
</feature>
<dbReference type="SUPFAM" id="SSF90229">
    <property type="entry name" value="CCCH zinc finger"/>
    <property type="match status" value="1"/>
</dbReference>
<evidence type="ECO:0000313" key="10">
    <source>
        <dbReference type="EMBL" id="CAD9017741.1"/>
    </source>
</evidence>
<dbReference type="EMBL" id="HBGA01077267">
    <property type="protein sequence ID" value="CAD9017741.1"/>
    <property type="molecule type" value="Transcribed_RNA"/>
</dbReference>
<feature type="domain" description="C3H1-type" evidence="9">
    <location>
        <begin position="71"/>
        <end position="99"/>
    </location>
</feature>
<dbReference type="InterPro" id="IPR003890">
    <property type="entry name" value="MIF4G-like_typ-3"/>
</dbReference>
<dbReference type="Gene3D" id="3.30.1370.210">
    <property type="match status" value="1"/>
</dbReference>
<feature type="compositionally biased region" description="Polar residues" evidence="8">
    <location>
        <begin position="1"/>
        <end position="15"/>
    </location>
</feature>
<accession>A0A7S1NG48</accession>
<keyword evidence="6" id="KW-0648">Protein biosynthesis</keyword>
<dbReference type="GO" id="GO:0003729">
    <property type="term" value="F:mRNA binding"/>
    <property type="evidence" value="ECO:0007669"/>
    <property type="project" value="TreeGrafter"/>
</dbReference>
<sequence>MCQQTASQPAKTQQAKPFKAHKKGGKNNNHQDKQICLDFLKGKCNSNRYHCKYAHPKLRENVDMDLLKTEPGKPKVCHIWVLTGYCKFGSHCRDVHPELDTQRKPKIAPPQQQKKLKSVGKPEKLQTVQPTNDVHHATEFTSMDRSNGSIEPMTPITPMTPMTPMTPSTPPTGLRQMSGCVEVCSDKSMMKVNGILNRLTVAKFDPLFRDLLKLMDMNPLMTASKVVSLVFDKAIRETREMAALYVELCRRLFETAEAAQQPTLNAYMFELIHAFLLTSLSQPVADEEVQSMTRAKQIGALNVMAEMYNKGMIDSQQISGVIAWLVHNTKQAEDKAMAALSLELLCSVLTSADQQLKRQCPAEHAQYLLGLMSVIGSHSARLQVLAMNVCALPSVEVPAAPTAAVVHVHCPYA</sequence>
<organism evidence="10">
    <name type="scientific">Eutreptiella gymnastica</name>
    <dbReference type="NCBI Taxonomy" id="73025"/>
    <lineage>
        <taxon>Eukaryota</taxon>
        <taxon>Discoba</taxon>
        <taxon>Euglenozoa</taxon>
        <taxon>Euglenida</taxon>
        <taxon>Spirocuta</taxon>
        <taxon>Euglenophyceae</taxon>
        <taxon>Eutreptiales</taxon>
        <taxon>Eutreptiaceae</taxon>
        <taxon>Eutreptiella</taxon>
    </lineage>
</organism>
<evidence type="ECO:0000256" key="6">
    <source>
        <dbReference type="ARBA" id="ARBA00022917"/>
    </source>
</evidence>
<feature type="region of interest" description="Disordered" evidence="8">
    <location>
        <begin position="99"/>
        <end position="150"/>
    </location>
</feature>
<feature type="domain" description="C3H1-type" evidence="9">
    <location>
        <begin position="31"/>
        <end position="58"/>
    </location>
</feature>
<dbReference type="SUPFAM" id="SSF48371">
    <property type="entry name" value="ARM repeat"/>
    <property type="match status" value="1"/>
</dbReference>
<dbReference type="GO" id="GO:0016281">
    <property type="term" value="C:eukaryotic translation initiation factor 4F complex"/>
    <property type="evidence" value="ECO:0007669"/>
    <property type="project" value="TreeGrafter"/>
</dbReference>
<gene>
    <name evidence="10" type="ORF">EGYM00392_LOCUS28851</name>
</gene>
<dbReference type="AlphaFoldDB" id="A0A7S1NG48"/>
<dbReference type="PANTHER" id="PTHR23253">
    <property type="entry name" value="EUKARYOTIC TRANSLATION INITIATION FACTOR 4 GAMMA"/>
    <property type="match status" value="1"/>
</dbReference>
<keyword evidence="4 7" id="KW-0863">Zinc-finger</keyword>
<feature type="zinc finger region" description="C3H1-type" evidence="7">
    <location>
        <begin position="31"/>
        <end position="58"/>
    </location>
</feature>
<keyword evidence="5 7" id="KW-0862">Zinc</keyword>
<dbReference type="GO" id="GO:0008270">
    <property type="term" value="F:zinc ion binding"/>
    <property type="evidence" value="ECO:0007669"/>
    <property type="project" value="UniProtKB-KW"/>
</dbReference>
<evidence type="ECO:0000256" key="3">
    <source>
        <dbReference type="ARBA" id="ARBA00022723"/>
    </source>
</evidence>
<keyword evidence="2" id="KW-0396">Initiation factor</keyword>
<dbReference type="GO" id="GO:0003743">
    <property type="term" value="F:translation initiation factor activity"/>
    <property type="evidence" value="ECO:0007669"/>
    <property type="project" value="UniProtKB-KW"/>
</dbReference>
<dbReference type="Pfam" id="PF22628">
    <property type="entry name" value="zf-CCCH_10"/>
    <property type="match status" value="1"/>
</dbReference>
<name>A0A7S1NG48_9EUGL</name>
<evidence type="ECO:0000256" key="5">
    <source>
        <dbReference type="ARBA" id="ARBA00022833"/>
    </source>
</evidence>
<evidence type="ECO:0000259" key="9">
    <source>
        <dbReference type="PROSITE" id="PS50103"/>
    </source>
</evidence>
<dbReference type="InterPro" id="IPR000571">
    <property type="entry name" value="Znf_CCCH"/>
</dbReference>
<keyword evidence="3 7" id="KW-0479">Metal-binding</keyword>
<evidence type="ECO:0000256" key="2">
    <source>
        <dbReference type="ARBA" id="ARBA00022540"/>
    </source>
</evidence>
<dbReference type="PANTHER" id="PTHR23253:SF9">
    <property type="entry name" value="EUKARYOTIC TRANSLATION INITIATION FACTOR 4 GAMMA 2"/>
    <property type="match status" value="1"/>
</dbReference>
<dbReference type="InterPro" id="IPR054429">
    <property type="entry name" value="Znf-CCCH_Muscleblind-like"/>
</dbReference>
<feature type="region of interest" description="Disordered" evidence="8">
    <location>
        <begin position="1"/>
        <end position="30"/>
    </location>
</feature>
<proteinExistence type="inferred from homology"/>
<dbReference type="Pfam" id="PF02854">
    <property type="entry name" value="MIF4G"/>
    <property type="match status" value="1"/>
</dbReference>
<reference evidence="10" key="1">
    <citation type="submission" date="2021-01" db="EMBL/GenBank/DDBJ databases">
        <authorList>
            <person name="Corre E."/>
            <person name="Pelletier E."/>
            <person name="Niang G."/>
            <person name="Scheremetjew M."/>
            <person name="Finn R."/>
            <person name="Kale V."/>
            <person name="Holt S."/>
            <person name="Cochrane G."/>
            <person name="Meng A."/>
            <person name="Brown T."/>
            <person name="Cohen L."/>
        </authorList>
    </citation>
    <scope>NUCLEOTIDE SEQUENCE</scope>
    <source>
        <strain evidence="10">NIES-381</strain>
    </source>
</reference>
<evidence type="ECO:0000256" key="8">
    <source>
        <dbReference type="SAM" id="MobiDB-lite"/>
    </source>
</evidence>